<evidence type="ECO:0000256" key="8">
    <source>
        <dbReference type="ARBA" id="ARBA00023316"/>
    </source>
</evidence>
<dbReference type="GO" id="GO:0071555">
    <property type="term" value="P:cell wall organization"/>
    <property type="evidence" value="ECO:0007669"/>
    <property type="project" value="UniProtKB-KW"/>
</dbReference>
<dbReference type="GO" id="GO:0008237">
    <property type="term" value="F:metallopeptidase activity"/>
    <property type="evidence" value="ECO:0007669"/>
    <property type="project" value="UniProtKB-KW"/>
</dbReference>
<dbReference type="Gene3D" id="3.30.1380.10">
    <property type="match status" value="1"/>
</dbReference>
<comment type="similarity">
    <text evidence="9 10">Belongs to the peptidase M15D family.</text>
</comment>
<dbReference type="SUPFAM" id="SSF55166">
    <property type="entry name" value="Hedgehog/DD-peptidase"/>
    <property type="match status" value="1"/>
</dbReference>
<feature type="site" description="Transition state stabilizer" evidence="9">
    <location>
        <position position="122"/>
    </location>
</feature>
<dbReference type="InParanoid" id="A0A3M0BSX5"/>
<dbReference type="FunCoup" id="A0A3M0BSX5">
    <property type="interactions" value="80"/>
</dbReference>
<accession>A0A3M0BSX5</accession>
<keyword evidence="13" id="KW-1185">Reference proteome</keyword>
<dbReference type="PANTHER" id="PTHR43126">
    <property type="entry name" value="D-ALANYL-D-ALANINE DIPEPTIDASE"/>
    <property type="match status" value="1"/>
</dbReference>
<evidence type="ECO:0000256" key="7">
    <source>
        <dbReference type="ARBA" id="ARBA00023049"/>
    </source>
</evidence>
<evidence type="ECO:0000256" key="6">
    <source>
        <dbReference type="ARBA" id="ARBA00022997"/>
    </source>
</evidence>
<keyword evidence="7 9" id="KW-0482">Metalloprotease</keyword>
<feature type="active site" description="Proton donor/acceptor" evidence="9">
    <location>
        <position position="226"/>
    </location>
</feature>
<gene>
    <name evidence="9" type="primary">ddpX</name>
    <name evidence="12" type="ORF">BXY39_3792</name>
</gene>
<evidence type="ECO:0000256" key="5">
    <source>
        <dbReference type="ARBA" id="ARBA00022833"/>
    </source>
</evidence>
<feature type="binding site" evidence="9">
    <location>
        <position position="229"/>
    </location>
    <ligand>
        <name>Zn(2+)</name>
        <dbReference type="ChEBI" id="CHEBI:29105"/>
        <note>catalytic</note>
    </ligand>
</feature>
<keyword evidence="11" id="KW-0812">Transmembrane</keyword>
<evidence type="ECO:0000256" key="4">
    <source>
        <dbReference type="ARBA" id="ARBA00022801"/>
    </source>
</evidence>
<evidence type="ECO:0000256" key="2">
    <source>
        <dbReference type="ARBA" id="ARBA00022670"/>
    </source>
</evidence>
<organism evidence="12 13">
    <name type="scientific">Eilatimonas milleporae</name>
    <dbReference type="NCBI Taxonomy" id="911205"/>
    <lineage>
        <taxon>Bacteria</taxon>
        <taxon>Pseudomonadati</taxon>
        <taxon>Pseudomonadota</taxon>
        <taxon>Alphaproteobacteria</taxon>
        <taxon>Kordiimonadales</taxon>
        <taxon>Kordiimonadaceae</taxon>
        <taxon>Eilatimonas</taxon>
    </lineage>
</organism>
<comment type="catalytic activity">
    <reaction evidence="1 9 10">
        <text>D-alanyl-D-alanine + H2O = 2 D-alanine</text>
        <dbReference type="Rhea" id="RHEA:20661"/>
        <dbReference type="ChEBI" id="CHEBI:15377"/>
        <dbReference type="ChEBI" id="CHEBI:57416"/>
        <dbReference type="ChEBI" id="CHEBI:57822"/>
        <dbReference type="EC" id="3.4.13.22"/>
    </reaction>
</comment>
<feature type="binding site" evidence="9">
    <location>
        <position position="167"/>
    </location>
    <ligand>
        <name>Zn(2+)</name>
        <dbReference type="ChEBI" id="CHEBI:29105"/>
        <note>catalytic</note>
    </ligand>
</feature>
<dbReference type="InterPro" id="IPR000755">
    <property type="entry name" value="A_A_dipeptidase"/>
</dbReference>
<dbReference type="EMBL" id="REFR01000017">
    <property type="protein sequence ID" value="RMB00604.1"/>
    <property type="molecule type" value="Genomic_DNA"/>
</dbReference>
<evidence type="ECO:0000256" key="1">
    <source>
        <dbReference type="ARBA" id="ARBA00001362"/>
    </source>
</evidence>
<keyword evidence="5 9" id="KW-0862">Zinc</keyword>
<dbReference type="PANTHER" id="PTHR43126:SF1">
    <property type="entry name" value="D-ALANYL-D-ALANINE DIPEPTIDASE"/>
    <property type="match status" value="1"/>
</dbReference>
<dbReference type="Proteomes" id="UP000271227">
    <property type="component" value="Unassembled WGS sequence"/>
</dbReference>
<name>A0A3M0BSX5_9PROT</name>
<keyword evidence="8 10" id="KW-0961">Cell wall biogenesis/degradation</keyword>
<evidence type="ECO:0000313" key="12">
    <source>
        <dbReference type="EMBL" id="RMB00604.1"/>
    </source>
</evidence>
<dbReference type="PIRSF" id="PIRSF026671">
    <property type="entry name" value="AA_dipeptidase"/>
    <property type="match status" value="1"/>
</dbReference>
<keyword evidence="3 9" id="KW-0479">Metal-binding</keyword>
<dbReference type="Pfam" id="PF01427">
    <property type="entry name" value="Peptidase_M15"/>
    <property type="match status" value="1"/>
</dbReference>
<dbReference type="AlphaFoldDB" id="A0A3M0BSX5"/>
<dbReference type="GO" id="GO:0160237">
    <property type="term" value="F:D-Ala-D-Ala dipeptidase activity"/>
    <property type="evidence" value="ECO:0007669"/>
    <property type="project" value="UniProtKB-EC"/>
</dbReference>
<dbReference type="GO" id="GO:0006508">
    <property type="term" value="P:proteolysis"/>
    <property type="evidence" value="ECO:0007669"/>
    <property type="project" value="UniProtKB-KW"/>
</dbReference>
<evidence type="ECO:0000313" key="13">
    <source>
        <dbReference type="Proteomes" id="UP000271227"/>
    </source>
</evidence>
<evidence type="ECO:0000256" key="9">
    <source>
        <dbReference type="HAMAP-Rule" id="MF_01924"/>
    </source>
</evidence>
<keyword evidence="11" id="KW-1133">Transmembrane helix</keyword>
<keyword evidence="2 9" id="KW-0645">Protease</keyword>
<keyword evidence="6 9" id="KW-0224">Dipeptidase</keyword>
<dbReference type="GO" id="GO:0008270">
    <property type="term" value="F:zinc ion binding"/>
    <property type="evidence" value="ECO:0007669"/>
    <property type="project" value="UniProtKB-UniRule"/>
</dbReference>
<reference evidence="12 13" key="1">
    <citation type="submission" date="2018-10" db="EMBL/GenBank/DDBJ databases">
        <title>Genomic Encyclopedia of Archaeal and Bacterial Type Strains, Phase II (KMG-II): from individual species to whole genera.</title>
        <authorList>
            <person name="Goeker M."/>
        </authorList>
    </citation>
    <scope>NUCLEOTIDE SEQUENCE [LARGE SCALE GENOMIC DNA]</scope>
    <source>
        <strain evidence="12 13">DSM 25217</strain>
    </source>
</reference>
<comment type="cofactor">
    <cofactor evidence="9">
        <name>Zn(2+)</name>
        <dbReference type="ChEBI" id="CHEBI:29105"/>
    </cofactor>
    <text evidence="9">Binds 1 zinc ion per subunit.</text>
</comment>
<dbReference type="InterPro" id="IPR009045">
    <property type="entry name" value="Zn_M74/Hedgehog-like"/>
</dbReference>
<evidence type="ECO:0000256" key="11">
    <source>
        <dbReference type="SAM" id="Phobius"/>
    </source>
</evidence>
<evidence type="ECO:0000256" key="3">
    <source>
        <dbReference type="ARBA" id="ARBA00022723"/>
    </source>
</evidence>
<feature type="transmembrane region" description="Helical" evidence="11">
    <location>
        <begin position="21"/>
        <end position="48"/>
    </location>
</feature>
<feature type="binding site" evidence="9">
    <location>
        <position position="174"/>
    </location>
    <ligand>
        <name>Zn(2+)</name>
        <dbReference type="ChEBI" id="CHEBI:29105"/>
        <note>catalytic</note>
    </ligand>
</feature>
<comment type="caution">
    <text evidence="12">The sequence shown here is derived from an EMBL/GenBank/DDBJ whole genome shotgun (WGS) entry which is preliminary data.</text>
</comment>
<keyword evidence="4 9" id="KW-0378">Hydrolase</keyword>
<comment type="function">
    <text evidence="9 10">Catalyzes hydrolysis of the D-alanyl-D-alanine dipeptide.</text>
</comment>
<dbReference type="EC" id="3.4.13.22" evidence="9 10"/>
<sequence>MSSPGPRDRAHGGKADPAFSSGLAFLSTAVALYGMLAAMKALLIAVAVNSALPAGFVDIHDVAPDILVDMRYATDNNFTGTRVDGYDSGRCILTTEAATALAKAQRALDAFGLRLKVFDCYRPQRAVDHFVRWSRDAEDTGTKTAYYPRLSKADLFPQGYIAEQSGHSRGSTLDLTIDGLSMGGPFDYFDETSHTAHRAIAPQARANRLLLKQVLEKHGFRNYPKEWWHFTLKTEPYPDTYFDFPIR</sequence>
<proteinExistence type="inferred from homology"/>
<dbReference type="HAMAP" id="MF_01924">
    <property type="entry name" value="A_A_dipeptidase"/>
    <property type="match status" value="1"/>
</dbReference>
<dbReference type="CDD" id="cd14817">
    <property type="entry name" value="D-Ala-D-Ala_dipeptidase_VanX"/>
    <property type="match status" value="1"/>
</dbReference>
<protein>
    <recommendedName>
        <fullName evidence="9 10">D-alanyl-D-alanine dipeptidase</fullName>
        <shortName evidence="9 10">D-Ala-D-Ala dipeptidase</shortName>
        <ecNumber evidence="9 10">3.4.13.22</ecNumber>
    </recommendedName>
</protein>
<evidence type="ECO:0000256" key="10">
    <source>
        <dbReference type="PIRNR" id="PIRNR026671"/>
    </source>
</evidence>
<keyword evidence="11" id="KW-0472">Membrane</keyword>